<comment type="caution">
    <text evidence="2">The sequence shown here is derived from an EMBL/GenBank/DDBJ whole genome shotgun (WGS) entry which is preliminary data.</text>
</comment>
<feature type="region of interest" description="Disordered" evidence="1">
    <location>
        <begin position="123"/>
        <end position="153"/>
    </location>
</feature>
<protein>
    <submittedName>
        <fullName evidence="2">Uncharacterized protein</fullName>
    </submittedName>
</protein>
<accession>A0A5B7JG79</accession>
<dbReference type="AlphaFoldDB" id="A0A5B7JG79"/>
<organism evidence="2 3">
    <name type="scientific">Portunus trituberculatus</name>
    <name type="common">Swimming crab</name>
    <name type="synonym">Neptunus trituberculatus</name>
    <dbReference type="NCBI Taxonomy" id="210409"/>
    <lineage>
        <taxon>Eukaryota</taxon>
        <taxon>Metazoa</taxon>
        <taxon>Ecdysozoa</taxon>
        <taxon>Arthropoda</taxon>
        <taxon>Crustacea</taxon>
        <taxon>Multicrustacea</taxon>
        <taxon>Malacostraca</taxon>
        <taxon>Eumalacostraca</taxon>
        <taxon>Eucarida</taxon>
        <taxon>Decapoda</taxon>
        <taxon>Pleocyemata</taxon>
        <taxon>Brachyura</taxon>
        <taxon>Eubrachyura</taxon>
        <taxon>Portunoidea</taxon>
        <taxon>Portunidae</taxon>
        <taxon>Portuninae</taxon>
        <taxon>Portunus</taxon>
    </lineage>
</organism>
<feature type="compositionally biased region" description="Basic residues" evidence="1">
    <location>
        <begin position="126"/>
        <end position="135"/>
    </location>
</feature>
<name>A0A5B7JG79_PORTR</name>
<dbReference type="EMBL" id="VSRR010089656">
    <property type="protein sequence ID" value="MPC91968.1"/>
    <property type="molecule type" value="Genomic_DNA"/>
</dbReference>
<feature type="compositionally biased region" description="Polar residues" evidence="1">
    <location>
        <begin position="1"/>
        <end position="10"/>
    </location>
</feature>
<evidence type="ECO:0000256" key="1">
    <source>
        <dbReference type="SAM" id="MobiDB-lite"/>
    </source>
</evidence>
<evidence type="ECO:0000313" key="2">
    <source>
        <dbReference type="EMBL" id="MPC91968.1"/>
    </source>
</evidence>
<gene>
    <name evidence="2" type="ORF">E2C01_087035</name>
</gene>
<evidence type="ECO:0000313" key="3">
    <source>
        <dbReference type="Proteomes" id="UP000324222"/>
    </source>
</evidence>
<reference evidence="2 3" key="1">
    <citation type="submission" date="2019-05" db="EMBL/GenBank/DDBJ databases">
        <title>Another draft genome of Portunus trituberculatus and its Hox gene families provides insights of decapod evolution.</title>
        <authorList>
            <person name="Jeong J.-H."/>
            <person name="Song I."/>
            <person name="Kim S."/>
            <person name="Choi T."/>
            <person name="Kim D."/>
            <person name="Ryu S."/>
            <person name="Kim W."/>
        </authorList>
    </citation>
    <scope>NUCLEOTIDE SEQUENCE [LARGE SCALE GENOMIC DNA]</scope>
    <source>
        <tissue evidence="2">Muscle</tissue>
    </source>
</reference>
<keyword evidence="3" id="KW-1185">Reference proteome</keyword>
<sequence length="153" mass="16433">MVQWAGTTFASPPAPPKLKIGDPPVPLKTQGSRKLLPASITRVGKPLWCLGTQGACTVGSPSRTGSGSWQEAHPHLEPQPRPLPLSLLVAVDIFTGRCCKPHLNQLSQSWAGTLVSLREKTWLPKKGQKGRHGQQKQKGTAQEDIEGTHPSLG</sequence>
<dbReference type="Proteomes" id="UP000324222">
    <property type="component" value="Unassembled WGS sequence"/>
</dbReference>
<feature type="region of interest" description="Disordered" evidence="1">
    <location>
        <begin position="1"/>
        <end position="21"/>
    </location>
</feature>
<proteinExistence type="predicted"/>